<evidence type="ECO:0000256" key="2">
    <source>
        <dbReference type="PROSITE-ProRule" id="PRU01091"/>
    </source>
</evidence>
<accession>A0ABX2JVU2</accession>
<dbReference type="PROSITE" id="PS51755">
    <property type="entry name" value="OMPR_PHOB"/>
    <property type="match status" value="1"/>
</dbReference>
<dbReference type="InterPro" id="IPR016032">
    <property type="entry name" value="Sig_transdc_resp-reg_C-effctor"/>
</dbReference>
<proteinExistence type="predicted"/>
<dbReference type="SUPFAM" id="SSF46894">
    <property type="entry name" value="C-terminal effector domain of the bipartite response regulators"/>
    <property type="match status" value="1"/>
</dbReference>
<evidence type="ECO:0000313" key="4">
    <source>
        <dbReference type="EMBL" id="NTY58155.1"/>
    </source>
</evidence>
<feature type="DNA-binding region" description="OmpR/PhoB-type" evidence="2">
    <location>
        <begin position="11"/>
        <end position="117"/>
    </location>
</feature>
<comment type="caution">
    <text evidence="4">The sequence shown here is derived from an EMBL/GenBank/DDBJ whole genome shotgun (WGS) entry which is preliminary data.</text>
</comment>
<name>A0ABX2JVU2_9MYCO</name>
<gene>
    <name evidence="4" type="ORF">FEG63_01145</name>
</gene>
<dbReference type="PANTHER" id="PTHR35807:SF1">
    <property type="entry name" value="TRANSCRIPTIONAL REGULATOR REDD"/>
    <property type="match status" value="1"/>
</dbReference>
<keyword evidence="1 2" id="KW-0238">DNA-binding</keyword>
<dbReference type="Gene3D" id="1.10.10.10">
    <property type="entry name" value="Winged helix-like DNA-binding domain superfamily/Winged helix DNA-binding domain"/>
    <property type="match status" value="1"/>
</dbReference>
<dbReference type="InterPro" id="IPR036388">
    <property type="entry name" value="WH-like_DNA-bd_sf"/>
</dbReference>
<feature type="domain" description="OmpR/PhoB-type" evidence="3">
    <location>
        <begin position="11"/>
        <end position="117"/>
    </location>
</feature>
<reference evidence="4 5" key="1">
    <citation type="submission" date="2019-05" db="EMBL/GenBank/DDBJ databases">
        <title>Mycolicibacterium sphagni ENV482 genome assembly.</title>
        <authorList>
            <person name="Chen W."/>
            <person name="Faulkner N.W."/>
            <person name="Hyman M.R."/>
        </authorList>
    </citation>
    <scope>NUCLEOTIDE SEQUENCE [LARGE SCALE GENOMIC DNA]</scope>
    <source>
        <strain evidence="4 5">ENV482</strain>
    </source>
</reference>
<evidence type="ECO:0000256" key="1">
    <source>
        <dbReference type="ARBA" id="ARBA00023125"/>
    </source>
</evidence>
<sequence length="141" mass="15090">MAVPTLVDDPGDELPASSSALRLQILGPLRIWRDGVELDAGPRQQAYLLALLLARAGRPTSTDELVSLIWGENAPASALNVVHKYVGTLRRLLEPALPPRGSGSHLLRRGNGYLFTADPDTLDLLDFRHHAAAAQAALAEG</sequence>
<dbReference type="Proteomes" id="UP000708347">
    <property type="component" value="Unassembled WGS sequence"/>
</dbReference>
<dbReference type="InterPro" id="IPR051677">
    <property type="entry name" value="AfsR-DnrI-RedD_regulator"/>
</dbReference>
<dbReference type="RefSeq" id="WP_345892010.1">
    <property type="nucleotide sequence ID" value="NZ_VBSB01000002.1"/>
</dbReference>
<organism evidence="4 5">
    <name type="scientific">Mycolicibacterium sphagni</name>
    <dbReference type="NCBI Taxonomy" id="1786"/>
    <lineage>
        <taxon>Bacteria</taxon>
        <taxon>Bacillati</taxon>
        <taxon>Actinomycetota</taxon>
        <taxon>Actinomycetes</taxon>
        <taxon>Mycobacteriales</taxon>
        <taxon>Mycobacteriaceae</taxon>
        <taxon>Mycolicibacterium</taxon>
    </lineage>
</organism>
<dbReference type="InterPro" id="IPR001867">
    <property type="entry name" value="OmpR/PhoB-type_DNA-bd"/>
</dbReference>
<protein>
    <recommendedName>
        <fullName evidence="3">OmpR/PhoB-type domain-containing protein</fullName>
    </recommendedName>
</protein>
<dbReference type="Pfam" id="PF00486">
    <property type="entry name" value="Trans_reg_C"/>
    <property type="match status" value="1"/>
</dbReference>
<evidence type="ECO:0000313" key="5">
    <source>
        <dbReference type="Proteomes" id="UP000708347"/>
    </source>
</evidence>
<dbReference type="EMBL" id="VBSB01000002">
    <property type="protein sequence ID" value="NTY58155.1"/>
    <property type="molecule type" value="Genomic_DNA"/>
</dbReference>
<evidence type="ECO:0000259" key="3">
    <source>
        <dbReference type="PROSITE" id="PS51755"/>
    </source>
</evidence>
<keyword evidence="5" id="KW-1185">Reference proteome</keyword>
<dbReference type="PANTHER" id="PTHR35807">
    <property type="entry name" value="TRANSCRIPTIONAL REGULATOR REDD-RELATED"/>
    <property type="match status" value="1"/>
</dbReference>
<dbReference type="SMART" id="SM00862">
    <property type="entry name" value="Trans_reg_C"/>
    <property type="match status" value="1"/>
</dbReference>